<evidence type="ECO:0000313" key="4">
    <source>
        <dbReference type="EMBL" id="RUO20280.1"/>
    </source>
</evidence>
<feature type="chain" id="PRO_5019463015" evidence="1">
    <location>
        <begin position="24"/>
        <end position="562"/>
    </location>
</feature>
<dbReference type="PROSITE" id="PS51257">
    <property type="entry name" value="PROKAR_LIPOPROTEIN"/>
    <property type="match status" value="1"/>
</dbReference>
<keyword evidence="5" id="KW-1185">Reference proteome</keyword>
<evidence type="ECO:0000259" key="3">
    <source>
        <dbReference type="Pfam" id="PF11954"/>
    </source>
</evidence>
<name>A0A432VUS5_9GAMM</name>
<evidence type="ECO:0000259" key="2">
    <source>
        <dbReference type="Pfam" id="PF00144"/>
    </source>
</evidence>
<dbReference type="Pfam" id="PF11954">
    <property type="entry name" value="DUF3471"/>
    <property type="match status" value="1"/>
</dbReference>
<organism evidence="4 5">
    <name type="scientific">Aliidiomarina haloalkalitolerans</name>
    <dbReference type="NCBI Taxonomy" id="859059"/>
    <lineage>
        <taxon>Bacteria</taxon>
        <taxon>Pseudomonadati</taxon>
        <taxon>Pseudomonadota</taxon>
        <taxon>Gammaproteobacteria</taxon>
        <taxon>Alteromonadales</taxon>
        <taxon>Idiomarinaceae</taxon>
        <taxon>Aliidiomarina</taxon>
    </lineage>
</organism>
<dbReference type="RefSeq" id="WP_126792373.1">
    <property type="nucleotide sequence ID" value="NZ_PIPI01000003.1"/>
</dbReference>
<dbReference type="SUPFAM" id="SSF56601">
    <property type="entry name" value="beta-lactamase/transpeptidase-like"/>
    <property type="match status" value="1"/>
</dbReference>
<dbReference type="Gene3D" id="3.40.710.10">
    <property type="entry name" value="DD-peptidase/beta-lactamase superfamily"/>
    <property type="match status" value="1"/>
</dbReference>
<dbReference type="PANTHER" id="PTHR46825">
    <property type="entry name" value="D-ALANYL-D-ALANINE-CARBOXYPEPTIDASE/ENDOPEPTIDASE AMPH"/>
    <property type="match status" value="1"/>
</dbReference>
<protein>
    <submittedName>
        <fullName evidence="4">Uncharacterized protein</fullName>
    </submittedName>
</protein>
<dbReference type="Pfam" id="PF00144">
    <property type="entry name" value="Beta-lactamase"/>
    <property type="match status" value="1"/>
</dbReference>
<dbReference type="Proteomes" id="UP000288212">
    <property type="component" value="Unassembled WGS sequence"/>
</dbReference>
<feature type="signal peptide" evidence="1">
    <location>
        <begin position="1"/>
        <end position="23"/>
    </location>
</feature>
<dbReference type="InterPro" id="IPR050491">
    <property type="entry name" value="AmpC-like"/>
</dbReference>
<sequence>MKLFLARATFCALAALMTLTACNQAESPKSATDTQSTNHYQTVLESIYSADMPGATVVVSRQNEILFSGAVGMADMEMAVPLSEHSIMRLASVTKQYTAAAIMKLIEEGHLALDDTLEKFWPESRYKHVTIHQLLNHSSGIPSYTNIPGYVTGDPMRRHVSTADLLETFMDLEPDFPAGTAFRYNNSGYVLLGAIIEKLSGNAWDEYIAEALLAPIGVEQTRYFGSEPILRHRARGYQIDTEQGVVNAPWISLSQPHAAGALKATALEVDRWQRALHQGEVLQPESYAAMIREDEITGEYGYGLLVGSLAGMPMISHDGGIHGFNTSAVWLPDAQVSVVFLSNFAGHQPMPATLAYRLAAYAAGQPFPIEEDRIELPVETLERYHGTYQINATTQRTLQVRDGQLYSQRQGGTASRAQPISETTFVLDGSLAYFTMVLADDGAVSGVNFFQVNSAIPEFAERVSDQVSTRQRAELSAEQLQRLLGAYELQPGFVITLRLEGEQLLAQATGQGAFPVYPESASRVYNAEIGIEMEFTLPAEGPATSLTLFQSGLEIPAPRISE</sequence>
<evidence type="ECO:0000313" key="5">
    <source>
        <dbReference type="Proteomes" id="UP000288212"/>
    </source>
</evidence>
<dbReference type="InterPro" id="IPR001466">
    <property type="entry name" value="Beta-lactam-related"/>
</dbReference>
<accession>A0A432VUS5</accession>
<keyword evidence="1" id="KW-0732">Signal</keyword>
<dbReference type="InterPro" id="IPR012338">
    <property type="entry name" value="Beta-lactam/transpept-like"/>
</dbReference>
<proteinExistence type="predicted"/>
<evidence type="ECO:0000256" key="1">
    <source>
        <dbReference type="SAM" id="SignalP"/>
    </source>
</evidence>
<dbReference type="AlphaFoldDB" id="A0A432VUS5"/>
<dbReference type="InterPro" id="IPR021860">
    <property type="entry name" value="Peptidase_S12_Pab87-rel_C"/>
</dbReference>
<dbReference type="PANTHER" id="PTHR46825:SF9">
    <property type="entry name" value="BETA-LACTAMASE-RELATED DOMAIN-CONTAINING PROTEIN"/>
    <property type="match status" value="1"/>
</dbReference>
<reference evidence="4 5" key="1">
    <citation type="journal article" date="2011" name="Front. Microbiol.">
        <title>Genomic signatures of strain selection and enhancement in Bacillus atrophaeus var. globigii, a historical biowarfare simulant.</title>
        <authorList>
            <person name="Gibbons H.S."/>
            <person name="Broomall S.M."/>
            <person name="McNew L.A."/>
            <person name="Daligault H."/>
            <person name="Chapman C."/>
            <person name="Bruce D."/>
            <person name="Karavis M."/>
            <person name="Krepps M."/>
            <person name="McGregor P.A."/>
            <person name="Hong C."/>
            <person name="Park K.H."/>
            <person name="Akmal A."/>
            <person name="Feldman A."/>
            <person name="Lin J.S."/>
            <person name="Chang W.E."/>
            <person name="Higgs B.W."/>
            <person name="Demirev P."/>
            <person name="Lindquist J."/>
            <person name="Liem A."/>
            <person name="Fochler E."/>
            <person name="Read T.D."/>
            <person name="Tapia R."/>
            <person name="Johnson S."/>
            <person name="Bishop-Lilly K.A."/>
            <person name="Detter C."/>
            <person name="Han C."/>
            <person name="Sozhamannan S."/>
            <person name="Rosenzweig C.N."/>
            <person name="Skowronski E.W."/>
        </authorList>
    </citation>
    <scope>NUCLEOTIDE SEQUENCE [LARGE SCALE GENOMIC DNA]</scope>
    <source>
        <strain evidence="4 5">AK5</strain>
    </source>
</reference>
<comment type="caution">
    <text evidence="4">The sequence shown here is derived from an EMBL/GenBank/DDBJ whole genome shotgun (WGS) entry which is preliminary data.</text>
</comment>
<feature type="domain" description="Beta-lactamase-related" evidence="2">
    <location>
        <begin position="50"/>
        <end position="360"/>
    </location>
</feature>
<gene>
    <name evidence="4" type="ORF">CWE06_06545</name>
</gene>
<feature type="domain" description="Peptidase S12 Pab87-related C-terminal" evidence="3">
    <location>
        <begin position="471"/>
        <end position="549"/>
    </location>
</feature>
<dbReference type="OrthoDB" id="9799367at2"/>
<dbReference type="EMBL" id="PIPI01000003">
    <property type="protein sequence ID" value="RUO20280.1"/>
    <property type="molecule type" value="Genomic_DNA"/>
</dbReference>